<evidence type="ECO:0000313" key="1">
    <source>
        <dbReference type="EMBL" id="GFO86499.1"/>
    </source>
</evidence>
<sequence>MTPQTELLELIAETAENNCNLDTSISLKELPAEGGLYAELGEGFGNTTYYNKSTEKTIPVLFLCRHADQKRGLEELHEISHYFQRLRQYPQAKTFAWLDTEIAKEPNKIGRDEDGVYHFSCILNCKIYY</sequence>
<protein>
    <submittedName>
        <fullName evidence="1">Uncharacterized protein</fullName>
    </submittedName>
</protein>
<gene>
    <name evidence="1" type="ORF">ANBU17_28460</name>
</gene>
<proteinExistence type="predicted"/>
<accession>A0A916VDN5</accession>
<keyword evidence="2" id="KW-1185">Reference proteome</keyword>
<organism evidence="1 2">
    <name type="scientific">Anaerostipes butyraticus</name>
    <dbReference type="NCBI Taxonomy" id="645466"/>
    <lineage>
        <taxon>Bacteria</taxon>
        <taxon>Bacillati</taxon>
        <taxon>Bacillota</taxon>
        <taxon>Clostridia</taxon>
        <taxon>Lachnospirales</taxon>
        <taxon>Lachnospiraceae</taxon>
        <taxon>Anaerostipes</taxon>
    </lineage>
</organism>
<dbReference type="AlphaFoldDB" id="A0A916VDN5"/>
<dbReference type="EMBL" id="BLYI01000065">
    <property type="protein sequence ID" value="GFO86499.1"/>
    <property type="molecule type" value="Genomic_DNA"/>
</dbReference>
<evidence type="ECO:0000313" key="2">
    <source>
        <dbReference type="Proteomes" id="UP000613208"/>
    </source>
</evidence>
<reference evidence="1" key="1">
    <citation type="submission" date="2020-06" db="EMBL/GenBank/DDBJ databases">
        <title>Characterization of fructooligosaccharide metabolism and fructooligosaccharide-degrading enzymes in human commensal butyrate producers.</title>
        <authorList>
            <person name="Tanno H."/>
            <person name="Fujii T."/>
            <person name="Hirano K."/>
            <person name="Maeno S."/>
            <person name="Tonozuka T."/>
            <person name="Sakamoto M."/>
            <person name="Ohkuma M."/>
            <person name="Tochio T."/>
            <person name="Endo A."/>
        </authorList>
    </citation>
    <scope>NUCLEOTIDE SEQUENCE</scope>
    <source>
        <strain evidence="1">JCM 17466</strain>
    </source>
</reference>
<name>A0A916VDN5_9FIRM</name>
<dbReference type="InterPro" id="IPR024411">
    <property type="entry name" value="Tail_terminator_phage"/>
</dbReference>
<comment type="caution">
    <text evidence="1">The sequence shown here is derived from an EMBL/GenBank/DDBJ whole genome shotgun (WGS) entry which is preliminary data.</text>
</comment>
<dbReference type="Pfam" id="PF12691">
    <property type="entry name" value="Phage_tail_terminator_6"/>
    <property type="match status" value="1"/>
</dbReference>
<dbReference type="Proteomes" id="UP000613208">
    <property type="component" value="Unassembled WGS sequence"/>
</dbReference>